<feature type="compositionally biased region" description="Low complexity" evidence="8">
    <location>
        <begin position="288"/>
        <end position="308"/>
    </location>
</feature>
<accession>A0A852ZYY5</accession>
<dbReference type="SUPFAM" id="SSF56112">
    <property type="entry name" value="Protein kinase-like (PK-like)"/>
    <property type="match status" value="1"/>
</dbReference>
<proteinExistence type="inferred from homology"/>
<evidence type="ECO:0000256" key="8">
    <source>
        <dbReference type="SAM" id="MobiDB-lite"/>
    </source>
</evidence>
<organism evidence="10 11">
    <name type="scientific">Allostreptomyces psammosilenae</name>
    <dbReference type="NCBI Taxonomy" id="1892865"/>
    <lineage>
        <taxon>Bacteria</taxon>
        <taxon>Bacillati</taxon>
        <taxon>Actinomycetota</taxon>
        <taxon>Actinomycetes</taxon>
        <taxon>Kitasatosporales</taxon>
        <taxon>Streptomycetaceae</taxon>
        <taxon>Allostreptomyces</taxon>
    </lineage>
</organism>
<dbReference type="RefSeq" id="WP_179812532.1">
    <property type="nucleotide sequence ID" value="NZ_JACBZD010000001.1"/>
</dbReference>
<dbReference type="InterPro" id="IPR000719">
    <property type="entry name" value="Prot_kinase_dom"/>
</dbReference>
<dbReference type="InterPro" id="IPR011009">
    <property type="entry name" value="Kinase-like_dom_sf"/>
</dbReference>
<dbReference type="GO" id="GO:0005524">
    <property type="term" value="F:ATP binding"/>
    <property type="evidence" value="ECO:0007669"/>
    <property type="project" value="UniProtKB-UniRule"/>
</dbReference>
<dbReference type="CDD" id="cd14014">
    <property type="entry name" value="STKc_PknB_like"/>
    <property type="match status" value="1"/>
</dbReference>
<feature type="domain" description="Protein kinase" evidence="9">
    <location>
        <begin position="17"/>
        <end position="272"/>
    </location>
</feature>
<keyword evidence="6 7" id="KW-0067">ATP-binding</keyword>
<name>A0A852ZYY5_9ACTN</name>
<dbReference type="Gene3D" id="3.30.200.20">
    <property type="entry name" value="Phosphorylase Kinase, domain 1"/>
    <property type="match status" value="1"/>
</dbReference>
<dbReference type="InterPro" id="IPR008271">
    <property type="entry name" value="Ser/Thr_kinase_AS"/>
</dbReference>
<evidence type="ECO:0000256" key="7">
    <source>
        <dbReference type="PROSITE-ProRule" id="PRU10141"/>
    </source>
</evidence>
<dbReference type="PANTHER" id="PTHR43671:SF13">
    <property type="entry name" value="SERINE_THREONINE-PROTEIN KINASE NEK2"/>
    <property type="match status" value="1"/>
</dbReference>
<keyword evidence="3" id="KW-0808">Transferase</keyword>
<evidence type="ECO:0000256" key="3">
    <source>
        <dbReference type="ARBA" id="ARBA00022679"/>
    </source>
</evidence>
<dbReference type="InterPro" id="IPR050660">
    <property type="entry name" value="NEK_Ser/Thr_kinase"/>
</dbReference>
<keyword evidence="5 10" id="KW-0418">Kinase</keyword>
<dbReference type="InterPro" id="IPR017441">
    <property type="entry name" value="Protein_kinase_ATP_BS"/>
</dbReference>
<evidence type="ECO:0000313" key="11">
    <source>
        <dbReference type="Proteomes" id="UP000567795"/>
    </source>
</evidence>
<dbReference type="Gene3D" id="1.10.510.10">
    <property type="entry name" value="Transferase(Phosphotransferase) domain 1"/>
    <property type="match status" value="1"/>
</dbReference>
<dbReference type="Proteomes" id="UP000567795">
    <property type="component" value="Unassembled WGS sequence"/>
</dbReference>
<keyword evidence="4 7" id="KW-0547">Nucleotide-binding</keyword>
<evidence type="ECO:0000256" key="6">
    <source>
        <dbReference type="ARBA" id="ARBA00022840"/>
    </source>
</evidence>
<dbReference type="EMBL" id="JACBZD010000001">
    <property type="protein sequence ID" value="NYI03492.1"/>
    <property type="molecule type" value="Genomic_DNA"/>
</dbReference>
<evidence type="ECO:0000256" key="4">
    <source>
        <dbReference type="ARBA" id="ARBA00022741"/>
    </source>
</evidence>
<evidence type="ECO:0000256" key="5">
    <source>
        <dbReference type="ARBA" id="ARBA00022777"/>
    </source>
</evidence>
<evidence type="ECO:0000256" key="2">
    <source>
        <dbReference type="ARBA" id="ARBA00012513"/>
    </source>
</evidence>
<evidence type="ECO:0000313" key="10">
    <source>
        <dbReference type="EMBL" id="NYI03492.1"/>
    </source>
</evidence>
<dbReference type="EC" id="2.7.11.1" evidence="2"/>
<protein>
    <recommendedName>
        <fullName evidence="2">non-specific serine/threonine protein kinase</fullName>
        <ecNumber evidence="2">2.7.11.1</ecNumber>
    </recommendedName>
</protein>
<comment type="caution">
    <text evidence="10">The sequence shown here is derived from an EMBL/GenBank/DDBJ whole genome shotgun (WGS) entry which is preliminary data.</text>
</comment>
<dbReference type="PROSITE" id="PS50011">
    <property type="entry name" value="PROTEIN_KINASE_DOM"/>
    <property type="match status" value="1"/>
</dbReference>
<feature type="binding site" evidence="7">
    <location>
        <position position="45"/>
    </location>
    <ligand>
        <name>ATP</name>
        <dbReference type="ChEBI" id="CHEBI:30616"/>
    </ligand>
</feature>
<evidence type="ECO:0000256" key="1">
    <source>
        <dbReference type="ARBA" id="ARBA00010886"/>
    </source>
</evidence>
<evidence type="ECO:0000259" key="9">
    <source>
        <dbReference type="PROSITE" id="PS50011"/>
    </source>
</evidence>
<gene>
    <name evidence="10" type="ORF">FHU37_000435</name>
</gene>
<keyword evidence="11" id="KW-1185">Reference proteome</keyword>
<dbReference type="PANTHER" id="PTHR43671">
    <property type="entry name" value="SERINE/THREONINE-PROTEIN KINASE NEK"/>
    <property type="match status" value="1"/>
</dbReference>
<dbReference type="SMART" id="SM00220">
    <property type="entry name" value="S_TKc"/>
    <property type="match status" value="1"/>
</dbReference>
<dbReference type="AlphaFoldDB" id="A0A852ZYY5"/>
<feature type="region of interest" description="Disordered" evidence="8">
    <location>
        <begin position="286"/>
        <end position="362"/>
    </location>
</feature>
<dbReference type="GO" id="GO:0004674">
    <property type="term" value="F:protein serine/threonine kinase activity"/>
    <property type="evidence" value="ECO:0007669"/>
    <property type="project" value="UniProtKB-KW"/>
</dbReference>
<dbReference type="PROSITE" id="PS00107">
    <property type="entry name" value="PROTEIN_KINASE_ATP"/>
    <property type="match status" value="1"/>
</dbReference>
<dbReference type="Pfam" id="PF00069">
    <property type="entry name" value="Pkinase"/>
    <property type="match status" value="1"/>
</dbReference>
<dbReference type="PROSITE" id="PS00108">
    <property type="entry name" value="PROTEIN_KINASE_ST"/>
    <property type="match status" value="1"/>
</dbReference>
<keyword evidence="10" id="KW-0723">Serine/threonine-protein kinase</keyword>
<reference evidence="10 11" key="1">
    <citation type="submission" date="2020-07" db="EMBL/GenBank/DDBJ databases">
        <title>Sequencing the genomes of 1000 actinobacteria strains.</title>
        <authorList>
            <person name="Klenk H.-P."/>
        </authorList>
    </citation>
    <scope>NUCLEOTIDE SEQUENCE [LARGE SCALE GENOMIC DNA]</scope>
    <source>
        <strain evidence="10 11">DSM 42178</strain>
    </source>
</reference>
<comment type="similarity">
    <text evidence="1">Belongs to the protein kinase superfamily. NEK Ser/Thr protein kinase family. NIMA subfamily.</text>
</comment>
<sequence length="378" mass="39474">MESTPLSPGDPTEIGGFELFRRIGHGGMGQVYLGESPAGEPAAVKVIKPSVVDSETRARFAQEVEILKTVAGPRIAAFLDADPEAERPWLATEFVDGPDLRRHIGTHGPLPLVLTASLGATLAEALVGVHRQGLLHRDLKPANILLGVNGPKIIDFGLAVFMESSASLTAPNTVMGTPACMAPEQADGVRPLTTSVDVYALGAVLLFAATGHYPFHAENIQVLFRLITDPAKMPDLDGVPQELAPLLTVMLSHGPADRPPLTEVVQRCRALIEAQGLTVAQARRRLTARTAGSPKPAGPGTAGAPATADHPSPVDSPPATPDAVSVPQDGPTPLGSVPEPSTRTFAPGSGRHTVGGASAQARRVARQLREAYARGAKF</sequence>